<comment type="caution">
    <text evidence="1">The sequence shown here is derived from an EMBL/GenBank/DDBJ whole genome shotgun (WGS) entry which is preliminary data.</text>
</comment>
<accession>A0A5B7F1R1</accession>
<sequence length="63" mass="7093">MLLQELHMFESPAVSCKPTGFWIHQRISWTKRSPLTPIPFPALSSKPYHASQQAFGYTSTSNG</sequence>
<reference evidence="1 2" key="1">
    <citation type="submission" date="2019-05" db="EMBL/GenBank/DDBJ databases">
        <title>Another draft genome of Portunus trituberculatus and its Hox gene families provides insights of decapod evolution.</title>
        <authorList>
            <person name="Jeong J.-H."/>
            <person name="Song I."/>
            <person name="Kim S."/>
            <person name="Choi T."/>
            <person name="Kim D."/>
            <person name="Ryu S."/>
            <person name="Kim W."/>
        </authorList>
    </citation>
    <scope>NUCLEOTIDE SEQUENCE [LARGE SCALE GENOMIC DNA]</scope>
    <source>
        <tissue evidence="1">Muscle</tissue>
    </source>
</reference>
<protein>
    <submittedName>
        <fullName evidence="1">Uncharacterized protein</fullName>
    </submittedName>
</protein>
<organism evidence="1 2">
    <name type="scientific">Portunus trituberculatus</name>
    <name type="common">Swimming crab</name>
    <name type="synonym">Neptunus trituberculatus</name>
    <dbReference type="NCBI Taxonomy" id="210409"/>
    <lineage>
        <taxon>Eukaryota</taxon>
        <taxon>Metazoa</taxon>
        <taxon>Ecdysozoa</taxon>
        <taxon>Arthropoda</taxon>
        <taxon>Crustacea</taxon>
        <taxon>Multicrustacea</taxon>
        <taxon>Malacostraca</taxon>
        <taxon>Eumalacostraca</taxon>
        <taxon>Eucarida</taxon>
        <taxon>Decapoda</taxon>
        <taxon>Pleocyemata</taxon>
        <taxon>Brachyura</taxon>
        <taxon>Eubrachyura</taxon>
        <taxon>Portunoidea</taxon>
        <taxon>Portunidae</taxon>
        <taxon>Portuninae</taxon>
        <taxon>Portunus</taxon>
    </lineage>
</organism>
<proteinExistence type="predicted"/>
<gene>
    <name evidence="1" type="ORF">E2C01_032562</name>
</gene>
<evidence type="ECO:0000313" key="1">
    <source>
        <dbReference type="EMBL" id="MPC39043.1"/>
    </source>
</evidence>
<keyword evidence="2" id="KW-1185">Reference proteome</keyword>
<evidence type="ECO:0000313" key="2">
    <source>
        <dbReference type="Proteomes" id="UP000324222"/>
    </source>
</evidence>
<dbReference type="AlphaFoldDB" id="A0A5B7F1R1"/>
<name>A0A5B7F1R1_PORTR</name>
<dbReference type="Proteomes" id="UP000324222">
    <property type="component" value="Unassembled WGS sequence"/>
</dbReference>
<dbReference type="EMBL" id="VSRR010004241">
    <property type="protein sequence ID" value="MPC39043.1"/>
    <property type="molecule type" value="Genomic_DNA"/>
</dbReference>